<evidence type="ECO:0000313" key="1">
    <source>
        <dbReference type="EMBL" id="GJN25339.1"/>
    </source>
</evidence>
<name>A0AAV5ES30_ELECO</name>
<organism evidence="1 2">
    <name type="scientific">Eleusine coracana subsp. coracana</name>
    <dbReference type="NCBI Taxonomy" id="191504"/>
    <lineage>
        <taxon>Eukaryota</taxon>
        <taxon>Viridiplantae</taxon>
        <taxon>Streptophyta</taxon>
        <taxon>Embryophyta</taxon>
        <taxon>Tracheophyta</taxon>
        <taxon>Spermatophyta</taxon>
        <taxon>Magnoliopsida</taxon>
        <taxon>Liliopsida</taxon>
        <taxon>Poales</taxon>
        <taxon>Poaceae</taxon>
        <taxon>PACMAD clade</taxon>
        <taxon>Chloridoideae</taxon>
        <taxon>Cynodonteae</taxon>
        <taxon>Eleusininae</taxon>
        <taxon>Eleusine</taxon>
    </lineage>
</organism>
<dbReference type="EMBL" id="BQKI01000078">
    <property type="protein sequence ID" value="GJN25339.1"/>
    <property type="molecule type" value="Genomic_DNA"/>
</dbReference>
<dbReference type="Proteomes" id="UP001054889">
    <property type="component" value="Unassembled WGS sequence"/>
</dbReference>
<accession>A0AAV5ES30</accession>
<comment type="caution">
    <text evidence="1">The sequence shown here is derived from an EMBL/GenBank/DDBJ whole genome shotgun (WGS) entry which is preliminary data.</text>
</comment>
<dbReference type="AlphaFoldDB" id="A0AAV5ES30"/>
<keyword evidence="2" id="KW-1185">Reference proteome</keyword>
<proteinExistence type="predicted"/>
<gene>
    <name evidence="1" type="primary">gb13155</name>
    <name evidence="1" type="ORF">PR202_gb13155</name>
</gene>
<reference evidence="1" key="2">
    <citation type="submission" date="2021-12" db="EMBL/GenBank/DDBJ databases">
        <title>Resequencing data analysis of finger millet.</title>
        <authorList>
            <person name="Hatakeyama M."/>
            <person name="Aluri S."/>
            <person name="Balachadran M.T."/>
            <person name="Sivarajan S.R."/>
            <person name="Poveda L."/>
            <person name="Shimizu-Inatsugi R."/>
            <person name="Schlapbach R."/>
            <person name="Sreeman S.M."/>
            <person name="Shimizu K.K."/>
        </authorList>
    </citation>
    <scope>NUCLEOTIDE SEQUENCE</scope>
</reference>
<protein>
    <submittedName>
        <fullName evidence="1">Uncharacterized protein</fullName>
    </submittedName>
</protein>
<sequence>MNSVVRSAAASALRLVSQRSSRGTQLQLIGRDRAIALVQQEARDQLRARGAAEQSHQRKYASSQPTVASCWASSSLQFGVDSIRLKRLPWKYGWRLMPRTNSVPDVILWEI</sequence>
<reference evidence="1" key="1">
    <citation type="journal article" date="2018" name="DNA Res.">
        <title>Multiple hybrid de novo genome assembly of finger millet, an orphan allotetraploid crop.</title>
        <authorList>
            <person name="Hatakeyama M."/>
            <person name="Aluri S."/>
            <person name="Balachadran M.T."/>
            <person name="Sivarajan S.R."/>
            <person name="Patrignani A."/>
            <person name="Gruter S."/>
            <person name="Poveda L."/>
            <person name="Shimizu-Inatsugi R."/>
            <person name="Baeten J."/>
            <person name="Francoijs K.J."/>
            <person name="Nataraja K.N."/>
            <person name="Reddy Y.A.N."/>
            <person name="Phadnis S."/>
            <person name="Ravikumar R.L."/>
            <person name="Schlapbach R."/>
            <person name="Sreeman S.M."/>
            <person name="Shimizu K.K."/>
        </authorList>
    </citation>
    <scope>NUCLEOTIDE SEQUENCE</scope>
</reference>
<evidence type="ECO:0000313" key="2">
    <source>
        <dbReference type="Proteomes" id="UP001054889"/>
    </source>
</evidence>